<protein>
    <submittedName>
        <fullName evidence="1">Ester cyclase</fullName>
    </submittedName>
</protein>
<sequence>MSVITTVERNKETLRRFHDAVSTGDEEIISRTIDEVVQPDVQIRTPLPIETKGTSAMKEVLAVLHRAFPDLHVEIEDVIAEGDKVVTRNTVTGTHRGEYMGVPPTGRFITYKEILIARFTDGRVAETWAVVDVMSQMRQLGVLKGPNA</sequence>
<dbReference type="Proteomes" id="UP000295157">
    <property type="component" value="Unassembled WGS sequence"/>
</dbReference>
<organism evidence="1 2">
    <name type="scientific">Nonomuraea longispora</name>
    <dbReference type="NCBI Taxonomy" id="1848320"/>
    <lineage>
        <taxon>Bacteria</taxon>
        <taxon>Bacillati</taxon>
        <taxon>Actinomycetota</taxon>
        <taxon>Actinomycetes</taxon>
        <taxon>Streptosporangiales</taxon>
        <taxon>Streptosporangiaceae</taxon>
        <taxon>Nonomuraea</taxon>
    </lineage>
</organism>
<name>A0A4R4N6W8_9ACTN</name>
<evidence type="ECO:0000313" key="2">
    <source>
        <dbReference type="Proteomes" id="UP000295157"/>
    </source>
</evidence>
<accession>A0A4R4N6W8</accession>
<dbReference type="PANTHER" id="PTHR38436:SF1">
    <property type="entry name" value="ESTER CYCLASE"/>
    <property type="match status" value="1"/>
</dbReference>
<dbReference type="InterPro" id="IPR032710">
    <property type="entry name" value="NTF2-like_dom_sf"/>
</dbReference>
<evidence type="ECO:0000313" key="1">
    <source>
        <dbReference type="EMBL" id="TDC02870.1"/>
    </source>
</evidence>
<dbReference type="EMBL" id="SMJZ01000126">
    <property type="protein sequence ID" value="TDC02870.1"/>
    <property type="molecule type" value="Genomic_DNA"/>
</dbReference>
<dbReference type="GO" id="GO:0030638">
    <property type="term" value="P:polyketide metabolic process"/>
    <property type="evidence" value="ECO:0007669"/>
    <property type="project" value="InterPro"/>
</dbReference>
<comment type="caution">
    <text evidence="1">The sequence shown here is derived from an EMBL/GenBank/DDBJ whole genome shotgun (WGS) entry which is preliminary data.</text>
</comment>
<proteinExistence type="predicted"/>
<dbReference type="AlphaFoldDB" id="A0A4R4N6W8"/>
<reference evidence="1 2" key="1">
    <citation type="submission" date="2019-02" db="EMBL/GenBank/DDBJ databases">
        <title>Draft genome sequences of novel Actinobacteria.</title>
        <authorList>
            <person name="Sahin N."/>
            <person name="Ay H."/>
            <person name="Saygin H."/>
        </authorList>
    </citation>
    <scope>NUCLEOTIDE SEQUENCE [LARGE SCALE GENOMIC DNA]</scope>
    <source>
        <strain evidence="1 2">KC201</strain>
    </source>
</reference>
<dbReference type="SUPFAM" id="SSF54427">
    <property type="entry name" value="NTF2-like"/>
    <property type="match status" value="1"/>
</dbReference>
<gene>
    <name evidence="1" type="ORF">E1267_28235</name>
</gene>
<dbReference type="InterPro" id="IPR009959">
    <property type="entry name" value="Cyclase_SnoaL-like"/>
</dbReference>
<keyword evidence="2" id="KW-1185">Reference proteome</keyword>
<dbReference type="Pfam" id="PF07366">
    <property type="entry name" value="SnoaL"/>
    <property type="match status" value="1"/>
</dbReference>
<dbReference type="OrthoDB" id="129343at2"/>
<dbReference type="Gene3D" id="3.10.450.50">
    <property type="match status" value="1"/>
</dbReference>
<dbReference type="PANTHER" id="PTHR38436">
    <property type="entry name" value="POLYKETIDE CYCLASE SNOAL-LIKE DOMAIN"/>
    <property type="match status" value="1"/>
</dbReference>
<dbReference type="RefSeq" id="WP_132336702.1">
    <property type="nucleotide sequence ID" value="NZ_SMJZ01000126.1"/>
</dbReference>